<proteinExistence type="predicted"/>
<evidence type="ECO:0000313" key="3">
    <source>
        <dbReference type="Proteomes" id="UP000477911"/>
    </source>
</evidence>
<feature type="domain" description="Amidase" evidence="1">
    <location>
        <begin position="42"/>
        <end position="447"/>
    </location>
</feature>
<dbReference type="EMBL" id="WUMU01000015">
    <property type="protein sequence ID" value="MXN18702.1"/>
    <property type="molecule type" value="Genomic_DNA"/>
</dbReference>
<dbReference type="Pfam" id="PF01425">
    <property type="entry name" value="Amidase"/>
    <property type="match status" value="1"/>
</dbReference>
<protein>
    <recommendedName>
        <fullName evidence="1">Amidase domain-containing protein</fullName>
    </recommendedName>
</protein>
<dbReference type="InterPro" id="IPR020556">
    <property type="entry name" value="Amidase_CS"/>
</dbReference>
<accession>A0A6L7G4S4</accession>
<dbReference type="RefSeq" id="WP_160894834.1">
    <property type="nucleotide sequence ID" value="NZ_WUMU01000015.1"/>
</dbReference>
<dbReference type="GO" id="GO:0003824">
    <property type="term" value="F:catalytic activity"/>
    <property type="evidence" value="ECO:0007669"/>
    <property type="project" value="InterPro"/>
</dbReference>
<keyword evidence="3" id="KW-1185">Reference proteome</keyword>
<dbReference type="AlphaFoldDB" id="A0A6L7G4S4"/>
<dbReference type="Gene3D" id="3.90.1300.10">
    <property type="entry name" value="Amidase signature (AS) domain"/>
    <property type="match status" value="1"/>
</dbReference>
<evidence type="ECO:0000259" key="1">
    <source>
        <dbReference type="Pfam" id="PF01425"/>
    </source>
</evidence>
<comment type="caution">
    <text evidence="2">The sequence shown here is derived from an EMBL/GenBank/DDBJ whole genome shotgun (WGS) entry which is preliminary data.</text>
</comment>
<name>A0A6L7G4S4_9RHOB</name>
<dbReference type="PANTHER" id="PTHR11895:SF151">
    <property type="entry name" value="GLUTAMYL-TRNA(GLN) AMIDOTRANSFERASE SUBUNIT A"/>
    <property type="match status" value="1"/>
</dbReference>
<dbReference type="InterPro" id="IPR023631">
    <property type="entry name" value="Amidase_dom"/>
</dbReference>
<organism evidence="2 3">
    <name type="scientific">Pseudooceanicola albus</name>
    <dbReference type="NCBI Taxonomy" id="2692189"/>
    <lineage>
        <taxon>Bacteria</taxon>
        <taxon>Pseudomonadati</taxon>
        <taxon>Pseudomonadota</taxon>
        <taxon>Alphaproteobacteria</taxon>
        <taxon>Rhodobacterales</taxon>
        <taxon>Paracoccaceae</taxon>
        <taxon>Pseudooceanicola</taxon>
    </lineage>
</organism>
<dbReference type="SUPFAM" id="SSF75304">
    <property type="entry name" value="Amidase signature (AS) enzymes"/>
    <property type="match status" value="1"/>
</dbReference>
<dbReference type="Proteomes" id="UP000477911">
    <property type="component" value="Unassembled WGS sequence"/>
</dbReference>
<dbReference type="InterPro" id="IPR036928">
    <property type="entry name" value="AS_sf"/>
</dbReference>
<evidence type="ECO:0000313" key="2">
    <source>
        <dbReference type="EMBL" id="MXN18702.1"/>
    </source>
</evidence>
<dbReference type="PROSITE" id="PS00571">
    <property type="entry name" value="AMIDASES"/>
    <property type="match status" value="1"/>
</dbReference>
<dbReference type="PANTHER" id="PTHR11895">
    <property type="entry name" value="TRANSAMIDASE"/>
    <property type="match status" value="1"/>
</dbReference>
<reference evidence="2 3" key="1">
    <citation type="submission" date="2019-12" db="EMBL/GenBank/DDBJ databases">
        <authorList>
            <person name="Li M."/>
        </authorList>
    </citation>
    <scope>NUCLEOTIDE SEQUENCE [LARGE SCALE GENOMIC DNA]</scope>
    <source>
        <strain evidence="2 3">GBMRC 2024</strain>
    </source>
</reference>
<dbReference type="InterPro" id="IPR000120">
    <property type="entry name" value="Amidase"/>
</dbReference>
<gene>
    <name evidence="2" type="ORF">GR170_12705</name>
</gene>
<sequence length="457" mass="46644">MTKTPEIRPAPGQFGPLSLAQTRAEIASDGLPALAALAARLEARAKADPLHAVIAADFTPPRACEGPLAGLPIGVKDNIDVAGFATTGGAPALAGNRPAQDASVVARLRAAGAWVPAKLNMHELAFGVTSDNGGYGSVRNPFDLGRTAGGSSGGSGAAVGSGLVPAALGSDTGASVRIPASFCGVAGLRPSSGRYPGDGVLNLSPTRDTIGVLAACVADIAEIDAVIVPEDATLPALPDRPLRLGLPADALPGYCPTLEATFRSALDRLVAAGLAEIIPLPAFDFDRWEDEVGMPLVFNETLAYWSTFLEARGIAWADFAASLSSPDVRAIFAAVPKLAAETAGTYAEILSGTRATLQARFGAIFPNHGVDLVVMPTSPVQPPAEAEFSVLQIDGEARATMPVVTRQTALATLTGQPSLTLPAGLDADGLPVGMMLEAPIGADRMLLAMALRIEAAL</sequence>